<dbReference type="InterPro" id="IPR050109">
    <property type="entry name" value="HTH-type_TetR-like_transc_reg"/>
</dbReference>
<reference evidence="6" key="1">
    <citation type="submission" date="2021-01" db="EMBL/GenBank/DDBJ databases">
        <title>Whole genome shotgun sequence of Dactylosporangium siamense NBRC 106093.</title>
        <authorList>
            <person name="Komaki H."/>
            <person name="Tamura T."/>
        </authorList>
    </citation>
    <scope>NUCLEOTIDE SEQUENCE</scope>
    <source>
        <strain evidence="6">NBRC 106093</strain>
    </source>
</reference>
<dbReference type="Pfam" id="PF00440">
    <property type="entry name" value="TetR_N"/>
    <property type="match status" value="1"/>
</dbReference>
<name>A0A919PYQ5_9ACTN</name>
<evidence type="ECO:0000259" key="5">
    <source>
        <dbReference type="PROSITE" id="PS50977"/>
    </source>
</evidence>
<dbReference type="PROSITE" id="PS50977">
    <property type="entry name" value="HTH_TETR_2"/>
    <property type="match status" value="1"/>
</dbReference>
<dbReference type="SUPFAM" id="SSF46689">
    <property type="entry name" value="Homeodomain-like"/>
    <property type="match status" value="1"/>
</dbReference>
<keyword evidence="1" id="KW-0805">Transcription regulation</keyword>
<keyword evidence="3" id="KW-0804">Transcription</keyword>
<dbReference type="PANTHER" id="PTHR30055:SF234">
    <property type="entry name" value="HTH-TYPE TRANSCRIPTIONAL REGULATOR BETI"/>
    <property type="match status" value="1"/>
</dbReference>
<evidence type="ECO:0000313" key="6">
    <source>
        <dbReference type="EMBL" id="GIG52852.1"/>
    </source>
</evidence>
<evidence type="ECO:0000256" key="4">
    <source>
        <dbReference type="PROSITE-ProRule" id="PRU00335"/>
    </source>
</evidence>
<feature type="domain" description="HTH tetR-type" evidence="5">
    <location>
        <begin position="13"/>
        <end position="73"/>
    </location>
</feature>
<dbReference type="EMBL" id="BONQ01000192">
    <property type="protein sequence ID" value="GIG52852.1"/>
    <property type="molecule type" value="Genomic_DNA"/>
</dbReference>
<evidence type="ECO:0000256" key="1">
    <source>
        <dbReference type="ARBA" id="ARBA00023015"/>
    </source>
</evidence>
<accession>A0A919PYQ5</accession>
<dbReference type="RefSeq" id="WP_203854448.1">
    <property type="nucleotide sequence ID" value="NZ_BAAAVW010000001.1"/>
</dbReference>
<comment type="caution">
    <text evidence="6">The sequence shown here is derived from an EMBL/GenBank/DDBJ whole genome shotgun (WGS) entry which is preliminary data.</text>
</comment>
<dbReference type="GO" id="GO:0003700">
    <property type="term" value="F:DNA-binding transcription factor activity"/>
    <property type="evidence" value="ECO:0007669"/>
    <property type="project" value="TreeGrafter"/>
</dbReference>
<dbReference type="Proteomes" id="UP000660611">
    <property type="component" value="Unassembled WGS sequence"/>
</dbReference>
<dbReference type="PANTHER" id="PTHR30055">
    <property type="entry name" value="HTH-TYPE TRANSCRIPTIONAL REGULATOR RUTR"/>
    <property type="match status" value="1"/>
</dbReference>
<evidence type="ECO:0000256" key="2">
    <source>
        <dbReference type="ARBA" id="ARBA00023125"/>
    </source>
</evidence>
<dbReference type="GO" id="GO:0000976">
    <property type="term" value="F:transcription cis-regulatory region binding"/>
    <property type="evidence" value="ECO:0007669"/>
    <property type="project" value="TreeGrafter"/>
</dbReference>
<protein>
    <submittedName>
        <fullName evidence="6">TetR family transcriptional regulator</fullName>
    </submittedName>
</protein>
<sequence length="197" mass="21068">MTTVVESQPSGVENTRERLPSCALALFAEFSFEGTSLQMIADALGVTKAAVYHHFKTREDILLAVVRPFLADLAQVVARAEAARGRRPQIECMLGGFVDLAVHNRAMVSMITSDAGVTRALHGRGEYLALINRSLALITGPAPTPEILVAATMALVGIANTVTAEPVAALPEPQLRLHLLDAARRALGLRRRPDTGP</sequence>
<evidence type="ECO:0000313" key="7">
    <source>
        <dbReference type="Proteomes" id="UP000660611"/>
    </source>
</evidence>
<dbReference type="InterPro" id="IPR009057">
    <property type="entry name" value="Homeodomain-like_sf"/>
</dbReference>
<keyword evidence="2 4" id="KW-0238">DNA-binding</keyword>
<dbReference type="PRINTS" id="PR00455">
    <property type="entry name" value="HTHTETR"/>
</dbReference>
<gene>
    <name evidence="6" type="ORF">Dsi01nite_108930</name>
</gene>
<dbReference type="Gene3D" id="1.10.357.10">
    <property type="entry name" value="Tetracycline Repressor, domain 2"/>
    <property type="match status" value="1"/>
</dbReference>
<feature type="DNA-binding region" description="H-T-H motif" evidence="4">
    <location>
        <begin position="36"/>
        <end position="55"/>
    </location>
</feature>
<evidence type="ECO:0000256" key="3">
    <source>
        <dbReference type="ARBA" id="ARBA00023163"/>
    </source>
</evidence>
<dbReference type="AlphaFoldDB" id="A0A919PYQ5"/>
<organism evidence="6 7">
    <name type="scientific">Dactylosporangium siamense</name>
    <dbReference type="NCBI Taxonomy" id="685454"/>
    <lineage>
        <taxon>Bacteria</taxon>
        <taxon>Bacillati</taxon>
        <taxon>Actinomycetota</taxon>
        <taxon>Actinomycetes</taxon>
        <taxon>Micromonosporales</taxon>
        <taxon>Micromonosporaceae</taxon>
        <taxon>Dactylosporangium</taxon>
    </lineage>
</organism>
<keyword evidence="7" id="KW-1185">Reference proteome</keyword>
<proteinExistence type="predicted"/>
<dbReference type="InterPro" id="IPR001647">
    <property type="entry name" value="HTH_TetR"/>
</dbReference>